<comment type="caution">
    <text evidence="15">The sequence shown here is derived from an EMBL/GenBank/DDBJ whole genome shotgun (WGS) entry which is preliminary data.</text>
</comment>
<protein>
    <submittedName>
        <fullName evidence="15">Voltage-dependent L-type calcium channel subunit alpha-1C</fullName>
    </submittedName>
</protein>
<dbReference type="GO" id="GO:0008331">
    <property type="term" value="F:high voltage-gated calcium channel activity"/>
    <property type="evidence" value="ECO:0007669"/>
    <property type="project" value="TreeGrafter"/>
</dbReference>
<dbReference type="InterPro" id="IPR050599">
    <property type="entry name" value="VDCC_alpha-1_subunit"/>
</dbReference>
<evidence type="ECO:0000256" key="9">
    <source>
        <dbReference type="ARBA" id="ARBA00023065"/>
    </source>
</evidence>
<feature type="transmembrane region" description="Helical" evidence="13">
    <location>
        <begin position="171"/>
        <end position="193"/>
    </location>
</feature>
<evidence type="ECO:0000256" key="1">
    <source>
        <dbReference type="ARBA" id="ARBA00004141"/>
    </source>
</evidence>
<dbReference type="Pfam" id="PF00520">
    <property type="entry name" value="Ion_trans"/>
    <property type="match status" value="1"/>
</dbReference>
<evidence type="ECO:0000256" key="6">
    <source>
        <dbReference type="ARBA" id="ARBA00022837"/>
    </source>
</evidence>
<feature type="domain" description="Ion transport" evidence="14">
    <location>
        <begin position="81"/>
        <end position="231"/>
    </location>
</feature>
<feature type="non-terminal residue" evidence="15">
    <location>
        <position position="1"/>
    </location>
</feature>
<keyword evidence="2" id="KW-0813">Transport</keyword>
<feature type="transmembrane region" description="Helical" evidence="13">
    <location>
        <begin position="144"/>
        <end position="165"/>
    </location>
</feature>
<evidence type="ECO:0000256" key="10">
    <source>
        <dbReference type="ARBA" id="ARBA00023136"/>
    </source>
</evidence>
<evidence type="ECO:0000256" key="2">
    <source>
        <dbReference type="ARBA" id="ARBA00022448"/>
    </source>
</evidence>
<dbReference type="Gene3D" id="1.20.120.350">
    <property type="entry name" value="Voltage-gated potassium channels. Chain C"/>
    <property type="match status" value="1"/>
</dbReference>
<feature type="transmembrane region" description="Helical" evidence="13">
    <location>
        <begin position="73"/>
        <end position="96"/>
    </location>
</feature>
<dbReference type="AlphaFoldDB" id="A0AA35W5C1"/>
<feature type="transmembrane region" description="Helical" evidence="13">
    <location>
        <begin position="108"/>
        <end position="132"/>
    </location>
</feature>
<keyword evidence="11" id="KW-0325">Glycoprotein</keyword>
<name>A0AA35W5C1_GEOBA</name>
<dbReference type="EMBL" id="CASHTH010000231">
    <property type="protein sequence ID" value="CAI7994822.1"/>
    <property type="molecule type" value="Genomic_DNA"/>
</dbReference>
<organism evidence="15 16">
    <name type="scientific">Geodia barretti</name>
    <name type="common">Barrett's horny sponge</name>
    <dbReference type="NCBI Taxonomy" id="519541"/>
    <lineage>
        <taxon>Eukaryota</taxon>
        <taxon>Metazoa</taxon>
        <taxon>Porifera</taxon>
        <taxon>Demospongiae</taxon>
        <taxon>Heteroscleromorpha</taxon>
        <taxon>Tetractinellida</taxon>
        <taxon>Astrophorina</taxon>
        <taxon>Geodiidae</taxon>
        <taxon>Geodia</taxon>
    </lineage>
</organism>
<evidence type="ECO:0000256" key="8">
    <source>
        <dbReference type="ARBA" id="ARBA00022989"/>
    </source>
</evidence>
<sequence>MNCPLSALFTVMSLSIEQYYIDLSCVSIALTMHNVSLCLYLPSSVLLCHSLSCCYHPHLFLNSKQCPTLYPCVYSSFASSCMLYFCHISFCLYLPFPHPPSSPLPQAYVSILFLLAYVVESGMRIVAYGLIFHPKAYLRSSINILDLFPILFGFLYLILTLARVYEWADVFGALMAIKLIRVLSVFKTVRFILKALAKSMIPLVFVSVIQLCVMVFFTFLGMELFQGCGLHNGCFANYTDPTGELQSVVVSEFPCSMRGDGGLGVHRCPGNSQCQEWGEGPKLWLRLLRGLPEGTADRVSAHHSGGLECCFLPGELVGALYNWVQYTVCMFGIMV</sequence>
<evidence type="ECO:0000256" key="3">
    <source>
        <dbReference type="ARBA" id="ARBA00022568"/>
    </source>
</evidence>
<evidence type="ECO:0000256" key="7">
    <source>
        <dbReference type="ARBA" id="ARBA00022882"/>
    </source>
</evidence>
<evidence type="ECO:0000256" key="5">
    <source>
        <dbReference type="ARBA" id="ARBA00022692"/>
    </source>
</evidence>
<dbReference type="PANTHER" id="PTHR45628:SF7">
    <property type="entry name" value="VOLTAGE-DEPENDENT CALCIUM CHANNEL TYPE A SUBUNIT ALPHA-1"/>
    <property type="match status" value="1"/>
</dbReference>
<evidence type="ECO:0000313" key="15">
    <source>
        <dbReference type="EMBL" id="CAI7994822.1"/>
    </source>
</evidence>
<keyword evidence="8 13" id="KW-1133">Transmembrane helix</keyword>
<proteinExistence type="predicted"/>
<reference evidence="15" key="1">
    <citation type="submission" date="2023-03" db="EMBL/GenBank/DDBJ databases">
        <authorList>
            <person name="Steffen K."/>
            <person name="Cardenas P."/>
        </authorList>
    </citation>
    <scope>NUCLEOTIDE SEQUENCE</scope>
</reference>
<evidence type="ECO:0000256" key="12">
    <source>
        <dbReference type="ARBA" id="ARBA00023303"/>
    </source>
</evidence>
<evidence type="ECO:0000313" key="16">
    <source>
        <dbReference type="Proteomes" id="UP001174909"/>
    </source>
</evidence>
<dbReference type="PANTHER" id="PTHR45628">
    <property type="entry name" value="VOLTAGE-DEPENDENT CALCIUM CHANNEL TYPE A SUBUNIT ALPHA-1"/>
    <property type="match status" value="1"/>
</dbReference>
<keyword evidence="4" id="KW-0107">Calcium channel</keyword>
<gene>
    <name evidence="15" type="ORF">GBAR_LOCUS1559</name>
</gene>
<dbReference type="GO" id="GO:0098703">
    <property type="term" value="P:calcium ion import across plasma membrane"/>
    <property type="evidence" value="ECO:0007669"/>
    <property type="project" value="TreeGrafter"/>
</dbReference>
<accession>A0AA35W5C1</accession>
<evidence type="ECO:0000256" key="11">
    <source>
        <dbReference type="ARBA" id="ARBA00023180"/>
    </source>
</evidence>
<dbReference type="InterPro" id="IPR005821">
    <property type="entry name" value="Ion_trans_dom"/>
</dbReference>
<keyword evidence="12" id="KW-0407">Ion channel</keyword>
<evidence type="ECO:0000256" key="13">
    <source>
        <dbReference type="SAM" id="Phobius"/>
    </source>
</evidence>
<dbReference type="InterPro" id="IPR027359">
    <property type="entry name" value="Volt_channel_dom_sf"/>
</dbReference>
<dbReference type="SUPFAM" id="SSF81324">
    <property type="entry name" value="Voltage-gated potassium channels"/>
    <property type="match status" value="1"/>
</dbReference>
<comment type="subcellular location">
    <subcellularLocation>
        <location evidence="1">Membrane</location>
        <topology evidence="1">Multi-pass membrane protein</topology>
    </subcellularLocation>
</comment>
<feature type="transmembrane region" description="Helical" evidence="13">
    <location>
        <begin position="200"/>
        <end position="222"/>
    </location>
</feature>
<evidence type="ECO:0000256" key="4">
    <source>
        <dbReference type="ARBA" id="ARBA00022673"/>
    </source>
</evidence>
<keyword evidence="16" id="KW-1185">Reference proteome</keyword>
<keyword evidence="7" id="KW-0851">Voltage-gated channel</keyword>
<keyword evidence="9" id="KW-0406">Ion transport</keyword>
<keyword evidence="3" id="KW-0109">Calcium transport</keyword>
<evidence type="ECO:0000259" key="14">
    <source>
        <dbReference type="Pfam" id="PF00520"/>
    </source>
</evidence>
<keyword evidence="6" id="KW-0106">Calcium</keyword>
<keyword evidence="5 13" id="KW-0812">Transmembrane</keyword>
<dbReference type="Proteomes" id="UP001174909">
    <property type="component" value="Unassembled WGS sequence"/>
</dbReference>
<keyword evidence="10 13" id="KW-0472">Membrane</keyword>
<dbReference type="GO" id="GO:0005891">
    <property type="term" value="C:voltage-gated calcium channel complex"/>
    <property type="evidence" value="ECO:0007669"/>
    <property type="project" value="TreeGrafter"/>
</dbReference>